<evidence type="ECO:0000313" key="4">
    <source>
        <dbReference type="Proteomes" id="UP000326289"/>
    </source>
</evidence>
<dbReference type="Proteomes" id="UP000326289">
    <property type="component" value="Unassembled WGS sequence"/>
</dbReference>
<evidence type="ECO:0000256" key="2">
    <source>
        <dbReference type="ARBA" id="ARBA00023002"/>
    </source>
</evidence>
<dbReference type="PANTHER" id="PTHR43008:SF4">
    <property type="entry name" value="CHAIN DEHYDROGENASE, PUTATIVE (AFU_ORTHOLOGUE AFUA_4G08710)-RELATED"/>
    <property type="match status" value="1"/>
</dbReference>
<dbReference type="GO" id="GO:0016616">
    <property type="term" value="F:oxidoreductase activity, acting on the CH-OH group of donors, NAD or NADP as acceptor"/>
    <property type="evidence" value="ECO:0007669"/>
    <property type="project" value="UniProtKB-ARBA"/>
</dbReference>
<dbReference type="Gene3D" id="3.40.50.720">
    <property type="entry name" value="NAD(P)-binding Rossmann-like Domain"/>
    <property type="match status" value="1"/>
</dbReference>
<organism evidence="3 4">
    <name type="scientific">Aspergillus minisclerotigenes</name>
    <dbReference type="NCBI Taxonomy" id="656917"/>
    <lineage>
        <taxon>Eukaryota</taxon>
        <taxon>Fungi</taxon>
        <taxon>Dikarya</taxon>
        <taxon>Ascomycota</taxon>
        <taxon>Pezizomycotina</taxon>
        <taxon>Eurotiomycetes</taxon>
        <taxon>Eurotiomycetidae</taxon>
        <taxon>Eurotiales</taxon>
        <taxon>Aspergillaceae</taxon>
        <taxon>Aspergillus</taxon>
        <taxon>Aspergillus subgen. Circumdati</taxon>
    </lineage>
</organism>
<dbReference type="PANTHER" id="PTHR43008">
    <property type="entry name" value="BENZIL REDUCTASE"/>
    <property type="match status" value="1"/>
</dbReference>
<dbReference type="Pfam" id="PF00106">
    <property type="entry name" value="adh_short"/>
    <property type="match status" value="1"/>
</dbReference>
<evidence type="ECO:0008006" key="5">
    <source>
        <dbReference type="Google" id="ProtNLM"/>
    </source>
</evidence>
<dbReference type="InterPro" id="IPR002347">
    <property type="entry name" value="SDR_fam"/>
</dbReference>
<evidence type="ECO:0000256" key="1">
    <source>
        <dbReference type="ARBA" id="ARBA00006484"/>
    </source>
</evidence>
<dbReference type="EMBL" id="ML732877">
    <property type="protein sequence ID" value="KAB8268151.1"/>
    <property type="molecule type" value="Genomic_DNA"/>
</dbReference>
<keyword evidence="2" id="KW-0560">Oxidoreductase</keyword>
<dbReference type="AlphaFoldDB" id="A0A5N6IN83"/>
<dbReference type="GO" id="GO:0050664">
    <property type="term" value="F:oxidoreductase activity, acting on NAD(P)H, oxygen as acceptor"/>
    <property type="evidence" value="ECO:0007669"/>
    <property type="project" value="TreeGrafter"/>
</dbReference>
<sequence length="316" mass="34964">MTQNDSEWLQFSSRPAIYGPPVTERYHRTANGGLMDPRLVTLPRPFVVAITGSGKGVGAAIAEAYAHAGASGILLSSRTLDALERVRAGIRTINPDCEVHCQVCDVTSEEDITNLARECKKRFGRLDAAIINAGVASKFVTDSAGDRHFPRGILEDTTADFFRVWNTNFNGAYLAARAFLPLLQETPNGAQAMVFISSIASQHNYTDLTSAAYNISKLAVNRLVEHIDSAHKGDGILAHALHPGCIQTNTNDYPSFWDDIFIDDMSLPGAFCVWLTRERREWLAGRYLSANWDVQELEKDKELIVKEDKFKSCLKV</sequence>
<keyword evidence="4" id="KW-1185">Reference proteome</keyword>
<comment type="similarity">
    <text evidence="1">Belongs to the short-chain dehydrogenases/reductases (SDR) family.</text>
</comment>
<evidence type="ECO:0000313" key="3">
    <source>
        <dbReference type="EMBL" id="KAB8268151.1"/>
    </source>
</evidence>
<proteinExistence type="inferred from homology"/>
<dbReference type="CDD" id="cd05233">
    <property type="entry name" value="SDR_c"/>
    <property type="match status" value="1"/>
</dbReference>
<dbReference type="PRINTS" id="PR00081">
    <property type="entry name" value="GDHRDH"/>
</dbReference>
<dbReference type="InterPro" id="IPR036291">
    <property type="entry name" value="NAD(P)-bd_dom_sf"/>
</dbReference>
<gene>
    <name evidence="3" type="ORF">BDV30DRAFT_243644</name>
</gene>
<accession>A0A5N6IN83</accession>
<dbReference type="SUPFAM" id="SSF51735">
    <property type="entry name" value="NAD(P)-binding Rossmann-fold domains"/>
    <property type="match status" value="1"/>
</dbReference>
<reference evidence="3 4" key="1">
    <citation type="submission" date="2019-04" db="EMBL/GenBank/DDBJ databases">
        <title>Fungal friends and foes A comparative genomics study of 23 Aspergillus species from section Flavi.</title>
        <authorList>
            <consortium name="DOE Joint Genome Institute"/>
            <person name="Kjaerbolling I."/>
            <person name="Vesth T.C."/>
            <person name="Frisvad J.C."/>
            <person name="Nybo J.L."/>
            <person name="Theobald S."/>
            <person name="Kildgaard S."/>
            <person name="Petersen T.I."/>
            <person name="Kuo A."/>
            <person name="Sato A."/>
            <person name="Lyhne E.K."/>
            <person name="Kogle M.E."/>
            <person name="Wiebenga A."/>
            <person name="Kun R.S."/>
            <person name="Lubbers R.J."/>
            <person name="Makela M.R."/>
            <person name="Barry K."/>
            <person name="Chovatia M."/>
            <person name="Clum A."/>
            <person name="Daum C."/>
            <person name="Haridas S."/>
            <person name="He G."/>
            <person name="LaButti K."/>
            <person name="Lipzen A."/>
            <person name="Mondo S."/>
            <person name="Pangilinan J."/>
            <person name="Riley R."/>
            <person name="Salamov A."/>
            <person name="Simmons B.A."/>
            <person name="Magnuson J.K."/>
            <person name="Henrissat B."/>
            <person name="Mortensen U.H."/>
            <person name="Larsen T.O."/>
            <person name="De vries R.P."/>
            <person name="Grigoriev I.V."/>
            <person name="Machida M."/>
            <person name="Baker S.E."/>
            <person name="Andersen M.R."/>
        </authorList>
    </citation>
    <scope>NUCLEOTIDE SEQUENCE [LARGE SCALE GENOMIC DNA]</scope>
    <source>
        <strain evidence="3 4">CBS 117635</strain>
    </source>
</reference>
<name>A0A5N6IN83_9EURO</name>
<protein>
    <recommendedName>
        <fullName evidence="5">NAD(P)-binding protein</fullName>
    </recommendedName>
</protein>